<sequence length="300" mass="35145">MYSYNLLKFVRPSVSSWGAPVLLVKKKDESMRLCLDYLQLNKVKIKNKYPLPMIDDVMDQLVKACVFSKIDVTNQIFVNTEDIPKMAFSTRYGHYKYMVMSFGVTNTPSVFMDYMNKIFHPYLDSFIVVFIDDILVYSKTREEHAEHLRVVLQVLKDKQLYAKILKCNFCLKEVSFLSHVISHGGIVVDPSKIAIVKRITSTPLLVLPNPKEPFMVYYDASKTGLKRNVDARGQELADVVFALNMLRHYLDGTKFEMFSDYKSLRYLFDQKDLNMRQRRWLEYLKDFDFNLTYHLGKANI</sequence>
<dbReference type="OrthoDB" id="415724at2759"/>
<evidence type="ECO:0000259" key="7">
    <source>
        <dbReference type="Pfam" id="PF00078"/>
    </source>
</evidence>
<keyword evidence="3" id="KW-0540">Nuclease</keyword>
<dbReference type="InterPro" id="IPR041373">
    <property type="entry name" value="RT_RNaseH"/>
</dbReference>
<evidence type="ECO:0000256" key="3">
    <source>
        <dbReference type="ARBA" id="ARBA00022722"/>
    </source>
</evidence>
<feature type="domain" description="Reverse transcriptase RNase H-like" evidence="8">
    <location>
        <begin position="226"/>
        <end position="287"/>
    </location>
</feature>
<evidence type="ECO:0000256" key="1">
    <source>
        <dbReference type="ARBA" id="ARBA00022679"/>
    </source>
</evidence>
<evidence type="ECO:0000256" key="5">
    <source>
        <dbReference type="ARBA" id="ARBA00022801"/>
    </source>
</evidence>
<evidence type="ECO:0000256" key="4">
    <source>
        <dbReference type="ARBA" id="ARBA00022759"/>
    </source>
</evidence>
<dbReference type="CDD" id="cd01647">
    <property type="entry name" value="RT_LTR"/>
    <property type="match status" value="1"/>
</dbReference>
<name>A0A371FAM9_MUCPR</name>
<dbReference type="PANTHER" id="PTHR24559:SF444">
    <property type="entry name" value="REVERSE TRANSCRIPTASE DOMAIN-CONTAINING PROTEIN"/>
    <property type="match status" value="1"/>
</dbReference>
<dbReference type="PANTHER" id="PTHR24559">
    <property type="entry name" value="TRANSPOSON TY3-I GAG-POL POLYPROTEIN"/>
    <property type="match status" value="1"/>
</dbReference>
<proteinExistence type="predicted"/>
<dbReference type="SUPFAM" id="SSF56672">
    <property type="entry name" value="DNA/RNA polymerases"/>
    <property type="match status" value="1"/>
</dbReference>
<keyword evidence="6" id="KW-0695">RNA-directed DNA polymerase</keyword>
<evidence type="ECO:0000259" key="8">
    <source>
        <dbReference type="Pfam" id="PF17917"/>
    </source>
</evidence>
<comment type="caution">
    <text evidence="9">The sequence shown here is derived from an EMBL/GenBank/DDBJ whole genome shotgun (WGS) entry which is preliminary data.</text>
</comment>
<dbReference type="InterPro" id="IPR043502">
    <property type="entry name" value="DNA/RNA_pol_sf"/>
</dbReference>
<dbReference type="Gene3D" id="3.10.10.10">
    <property type="entry name" value="HIV Type 1 Reverse Transcriptase, subunit A, domain 1"/>
    <property type="match status" value="1"/>
</dbReference>
<dbReference type="Pfam" id="PF17917">
    <property type="entry name" value="RT_RNaseH"/>
    <property type="match status" value="1"/>
</dbReference>
<keyword evidence="1" id="KW-0808">Transferase</keyword>
<evidence type="ECO:0000256" key="6">
    <source>
        <dbReference type="ARBA" id="ARBA00022918"/>
    </source>
</evidence>
<dbReference type="Proteomes" id="UP000257109">
    <property type="component" value="Unassembled WGS sequence"/>
</dbReference>
<dbReference type="GO" id="GO:0003964">
    <property type="term" value="F:RNA-directed DNA polymerase activity"/>
    <property type="evidence" value="ECO:0007669"/>
    <property type="project" value="UniProtKB-KW"/>
</dbReference>
<dbReference type="Gene3D" id="3.30.70.270">
    <property type="match status" value="1"/>
</dbReference>
<dbReference type="InterPro" id="IPR043128">
    <property type="entry name" value="Rev_trsase/Diguanyl_cyclase"/>
</dbReference>
<dbReference type="GO" id="GO:0004519">
    <property type="term" value="F:endonuclease activity"/>
    <property type="evidence" value="ECO:0007669"/>
    <property type="project" value="UniProtKB-KW"/>
</dbReference>
<reference evidence="9" key="1">
    <citation type="submission" date="2018-05" db="EMBL/GenBank/DDBJ databases">
        <title>Draft genome of Mucuna pruriens seed.</title>
        <authorList>
            <person name="Nnadi N.E."/>
            <person name="Vos R."/>
            <person name="Hasami M.H."/>
            <person name="Devisetty U.K."/>
            <person name="Aguiy J.C."/>
        </authorList>
    </citation>
    <scope>NUCLEOTIDE SEQUENCE [LARGE SCALE GENOMIC DNA]</scope>
    <source>
        <strain evidence="9">JCA_2017</strain>
    </source>
</reference>
<gene>
    <name evidence="9" type="primary">pol</name>
    <name evidence="9" type="ORF">CR513_44781</name>
</gene>
<dbReference type="AlphaFoldDB" id="A0A371FAM9"/>
<evidence type="ECO:0000256" key="2">
    <source>
        <dbReference type="ARBA" id="ARBA00022695"/>
    </source>
</evidence>
<accession>A0A371FAM9</accession>
<evidence type="ECO:0000313" key="9">
    <source>
        <dbReference type="EMBL" id="RDX75344.1"/>
    </source>
</evidence>
<dbReference type="InterPro" id="IPR000477">
    <property type="entry name" value="RT_dom"/>
</dbReference>
<protein>
    <submittedName>
        <fullName evidence="9">Retrovirus-related Pol polyprotein from transposon 17.6</fullName>
    </submittedName>
</protein>
<organism evidence="9 10">
    <name type="scientific">Mucuna pruriens</name>
    <name type="common">Velvet bean</name>
    <name type="synonym">Dolichos pruriens</name>
    <dbReference type="NCBI Taxonomy" id="157652"/>
    <lineage>
        <taxon>Eukaryota</taxon>
        <taxon>Viridiplantae</taxon>
        <taxon>Streptophyta</taxon>
        <taxon>Embryophyta</taxon>
        <taxon>Tracheophyta</taxon>
        <taxon>Spermatophyta</taxon>
        <taxon>Magnoliopsida</taxon>
        <taxon>eudicotyledons</taxon>
        <taxon>Gunneridae</taxon>
        <taxon>Pentapetalae</taxon>
        <taxon>rosids</taxon>
        <taxon>fabids</taxon>
        <taxon>Fabales</taxon>
        <taxon>Fabaceae</taxon>
        <taxon>Papilionoideae</taxon>
        <taxon>50 kb inversion clade</taxon>
        <taxon>NPAAA clade</taxon>
        <taxon>indigoferoid/millettioid clade</taxon>
        <taxon>Phaseoleae</taxon>
        <taxon>Mucuna</taxon>
    </lineage>
</organism>
<dbReference type="EMBL" id="QJKJ01009870">
    <property type="protein sequence ID" value="RDX75344.1"/>
    <property type="molecule type" value="Genomic_DNA"/>
</dbReference>
<dbReference type="Pfam" id="PF00078">
    <property type="entry name" value="RVT_1"/>
    <property type="match status" value="1"/>
</dbReference>
<evidence type="ECO:0000313" key="10">
    <source>
        <dbReference type="Proteomes" id="UP000257109"/>
    </source>
</evidence>
<feature type="domain" description="Reverse transcriptase" evidence="7">
    <location>
        <begin position="24"/>
        <end position="180"/>
    </location>
</feature>
<keyword evidence="4" id="KW-0255">Endonuclease</keyword>
<dbReference type="InterPro" id="IPR053134">
    <property type="entry name" value="RNA-dir_DNA_polymerase"/>
</dbReference>
<keyword evidence="2" id="KW-0548">Nucleotidyltransferase</keyword>
<feature type="non-terminal residue" evidence="9">
    <location>
        <position position="1"/>
    </location>
</feature>
<keyword evidence="10" id="KW-1185">Reference proteome</keyword>
<dbReference type="GO" id="GO:0016787">
    <property type="term" value="F:hydrolase activity"/>
    <property type="evidence" value="ECO:0007669"/>
    <property type="project" value="UniProtKB-KW"/>
</dbReference>
<keyword evidence="5" id="KW-0378">Hydrolase</keyword>